<dbReference type="RefSeq" id="WP_208890860.1">
    <property type="nucleotide sequence ID" value="NZ_CP019336.1"/>
</dbReference>
<organism evidence="2 3">
    <name type="scientific">Polaribacter sejongensis</name>
    <dbReference type="NCBI Taxonomy" id="985043"/>
    <lineage>
        <taxon>Bacteria</taxon>
        <taxon>Pseudomonadati</taxon>
        <taxon>Bacteroidota</taxon>
        <taxon>Flavobacteriia</taxon>
        <taxon>Flavobacteriales</taxon>
        <taxon>Flavobacteriaceae</taxon>
    </lineage>
</organism>
<keyword evidence="1" id="KW-0732">Signal</keyword>
<accession>A0ABM6PYE9</accession>
<dbReference type="PROSITE" id="PS51257">
    <property type="entry name" value="PROKAR_LIPOPROTEIN"/>
    <property type="match status" value="1"/>
</dbReference>
<proteinExistence type="predicted"/>
<feature type="chain" id="PRO_5045626255" description="Lipoprotein" evidence="1">
    <location>
        <begin position="22"/>
        <end position="166"/>
    </location>
</feature>
<evidence type="ECO:0008006" key="4">
    <source>
        <dbReference type="Google" id="ProtNLM"/>
    </source>
</evidence>
<keyword evidence="3" id="KW-1185">Reference proteome</keyword>
<dbReference type="EMBL" id="CP019336">
    <property type="protein sequence ID" value="AUC21806.1"/>
    <property type="molecule type" value="Genomic_DNA"/>
</dbReference>
<evidence type="ECO:0000313" key="3">
    <source>
        <dbReference type="Proteomes" id="UP000232721"/>
    </source>
</evidence>
<evidence type="ECO:0000256" key="1">
    <source>
        <dbReference type="SAM" id="SignalP"/>
    </source>
</evidence>
<protein>
    <recommendedName>
        <fullName evidence="4">Lipoprotein</fullName>
    </recommendedName>
</protein>
<reference evidence="2 3" key="1">
    <citation type="submission" date="2017-02" db="EMBL/GenBank/DDBJ databases">
        <title>Trade-off between light-utilization and light-protection in marine flavobacteria.</title>
        <authorList>
            <person name="Kumagai Y."/>
            <person name="Yoshizawa S."/>
            <person name="Kogure K."/>
            <person name="Iwasaki W."/>
        </authorList>
    </citation>
    <scope>NUCLEOTIDE SEQUENCE [LARGE SCALE GENOMIC DNA]</scope>
    <source>
        <strain evidence="2 3">KCTC 23670</strain>
    </source>
</reference>
<gene>
    <name evidence="2" type="ORF">BTO15_06675</name>
</gene>
<sequence length="166" mass="19465">MNKYILLFMVCLLSISCKGQANETKKVEKENNKTDIVEEPKGTWKVDKEFDENGNLIRYDSVYSWSSNDKLGNLSMSDKDSLMQSFKSRFFSNYSGFENQGFEDVFSQDSLFSKQFFNDDFFGSNFGNDFMDIDKLREQMIARQKKFLEKYQSKLIKPEGEVEDEN</sequence>
<feature type="signal peptide" evidence="1">
    <location>
        <begin position="1"/>
        <end position="21"/>
    </location>
</feature>
<dbReference type="Proteomes" id="UP000232721">
    <property type="component" value="Chromosome"/>
</dbReference>
<evidence type="ECO:0000313" key="2">
    <source>
        <dbReference type="EMBL" id="AUC21806.1"/>
    </source>
</evidence>
<name>A0ABM6PYE9_9FLAO</name>